<keyword evidence="4" id="KW-0808">Transferase</keyword>
<evidence type="ECO:0000256" key="6">
    <source>
        <dbReference type="ARBA" id="ARBA00022898"/>
    </source>
</evidence>
<dbReference type="AlphaFoldDB" id="A0A0U4WDU9"/>
<dbReference type="Gene3D" id="1.10.260.50">
    <property type="match status" value="1"/>
</dbReference>
<feature type="domain" description="Aminotransferase class V" evidence="11">
    <location>
        <begin position="4"/>
        <end position="367"/>
    </location>
</feature>
<reference evidence="12 14" key="1">
    <citation type="journal article" date="2016" name="Genome Announc.">
        <title>Complete Genome Sequences of Aerococcus christensenii CCUG 28831T, Aerococcus sanguinicola CCUG 43001T, Aerococcus urinae CCUG 36881T, Aerococcus urinaeequi CCUG 28094T, Aerococcus urinaehominis CCUG 42038 BT, and Aerococcus viridans CCUG 4311T.</title>
        <authorList>
            <person name="Carkaci D."/>
            <person name="Dargis R."/>
            <person name="Nielsen X.C."/>
            <person name="Skovgaard O."/>
            <person name="Fuursted K."/>
            <person name="Christensen J.J."/>
        </authorList>
    </citation>
    <scope>NUCLEOTIDE SEQUENCE [LARGE SCALE GENOMIC DNA]</scope>
    <source>
        <strain evidence="12 14">CCUG28094</strain>
    </source>
</reference>
<dbReference type="Pfam" id="PF00266">
    <property type="entry name" value="Aminotran_5"/>
    <property type="match status" value="1"/>
</dbReference>
<dbReference type="GO" id="GO:0046872">
    <property type="term" value="F:metal ion binding"/>
    <property type="evidence" value="ECO:0007669"/>
    <property type="project" value="UniProtKB-KW"/>
</dbReference>
<comment type="similarity">
    <text evidence="2">Belongs to the class-V pyridoxal-phosphate-dependent aminotransferase family. NifS/IscS subfamily.</text>
</comment>
<evidence type="ECO:0000256" key="1">
    <source>
        <dbReference type="ARBA" id="ARBA00001933"/>
    </source>
</evidence>
<evidence type="ECO:0000313" key="13">
    <source>
        <dbReference type="EMBL" id="WAT25209.1"/>
    </source>
</evidence>
<dbReference type="InterPro" id="IPR015422">
    <property type="entry name" value="PyrdxlP-dep_Trfase_small"/>
</dbReference>
<dbReference type="Proteomes" id="UP000067698">
    <property type="component" value="Chromosome"/>
</dbReference>
<evidence type="ECO:0000256" key="5">
    <source>
        <dbReference type="ARBA" id="ARBA00022723"/>
    </source>
</evidence>
<keyword evidence="5" id="KW-0479">Metal-binding</keyword>
<dbReference type="PANTHER" id="PTHR11601">
    <property type="entry name" value="CYSTEINE DESULFURYLASE FAMILY MEMBER"/>
    <property type="match status" value="1"/>
</dbReference>
<keyword evidence="8" id="KW-0411">Iron-sulfur</keyword>
<dbReference type="NCBIfam" id="NF002806">
    <property type="entry name" value="PRK02948.1"/>
    <property type="match status" value="1"/>
</dbReference>
<gene>
    <name evidence="12" type="ORF">AWM74_08040</name>
    <name evidence="13" type="ORF">OZ415_03865</name>
</gene>
<evidence type="ECO:0000256" key="7">
    <source>
        <dbReference type="ARBA" id="ARBA00023004"/>
    </source>
</evidence>
<dbReference type="InterPro" id="IPR018247">
    <property type="entry name" value="EF_Hand_1_Ca_BS"/>
</dbReference>
<keyword evidence="6" id="KW-0663">Pyridoxal phosphate</keyword>
<dbReference type="PROSITE" id="PS00018">
    <property type="entry name" value="EF_HAND_1"/>
    <property type="match status" value="1"/>
</dbReference>
<dbReference type="PANTHER" id="PTHR11601:SF34">
    <property type="entry name" value="CYSTEINE DESULFURASE"/>
    <property type="match status" value="1"/>
</dbReference>
<evidence type="ECO:0000313" key="14">
    <source>
        <dbReference type="Proteomes" id="UP000067698"/>
    </source>
</evidence>
<dbReference type="InterPro" id="IPR015421">
    <property type="entry name" value="PyrdxlP-dep_Trfase_major"/>
</dbReference>
<dbReference type="PROSITE" id="PS00595">
    <property type="entry name" value="AA_TRANSFER_CLASS_5"/>
    <property type="match status" value="1"/>
</dbReference>
<dbReference type="GO" id="GO:0051536">
    <property type="term" value="F:iron-sulfur cluster binding"/>
    <property type="evidence" value="ECO:0007669"/>
    <property type="project" value="UniProtKB-KW"/>
</dbReference>
<sequence>MKGIYLDYAATTPVDPEVIEVITNAMHDDFGNASSLYKIGRESKQKIEGVRRQIAKTLNADADDIIITSGGTESNDSAINQTVARLANKGKHLITTAAEHSSVYQTMRHLERQGFEVTYLDFDEEGHIDFEELKTSIRKETILVSIMAGNNEVGSLQDIQAIGDLLHEKDIFFHTDTVQTYLNIPLDVEKMHIDALSMSAHKIYGPKGIGFMYYRNAKADFAPYVRGGNQENKHRAGTEALPLILGMSKAIEKQYDNMEKHQDHLKALRQYFLEGARERGLNFQINGPAEAELAHVLNIYWPGHPSDQVLIKLDLRDAYLSAGSACTAGSLEPSRVLVSMYGADSPRIAESLRLSFGEPTEFSDIDQILDIFASIK</sequence>
<dbReference type="InterPro" id="IPR000192">
    <property type="entry name" value="Aminotrans_V_dom"/>
</dbReference>
<dbReference type="Proteomes" id="UP001164714">
    <property type="component" value="Chromosome"/>
</dbReference>
<dbReference type="InterPro" id="IPR016454">
    <property type="entry name" value="Cysteine_dSase"/>
</dbReference>
<reference evidence="13" key="3">
    <citation type="submission" date="2022-12" db="EMBL/GenBank/DDBJ databases">
        <title>Whole genome sequence analysis of a duck derived balloon bacteium Aerococcus urinaeequi henan2020.</title>
        <authorList>
            <person name="Zhang H."/>
            <person name="Qiao H.X."/>
            <person name="Bian C.Z."/>
            <person name="Shu J.C."/>
        </authorList>
    </citation>
    <scope>NUCLEOTIDE SEQUENCE</scope>
    <source>
        <strain evidence="13">2020-HN-1</strain>
    </source>
</reference>
<evidence type="ECO:0000259" key="11">
    <source>
        <dbReference type="Pfam" id="PF00266"/>
    </source>
</evidence>
<dbReference type="EMBL" id="CP014162">
    <property type="protein sequence ID" value="AMB98161.1"/>
    <property type="molecule type" value="Genomic_DNA"/>
</dbReference>
<organism evidence="12 14">
    <name type="scientific">Aerococcus urinaeequi</name>
    <dbReference type="NCBI Taxonomy" id="51665"/>
    <lineage>
        <taxon>Bacteria</taxon>
        <taxon>Bacillati</taxon>
        <taxon>Bacillota</taxon>
        <taxon>Bacilli</taxon>
        <taxon>Lactobacillales</taxon>
        <taxon>Aerococcaceae</taxon>
        <taxon>Aerococcus</taxon>
    </lineage>
</organism>
<dbReference type="OrthoDB" id="9808002at2"/>
<evidence type="ECO:0000256" key="3">
    <source>
        <dbReference type="ARBA" id="ARBA00012239"/>
    </source>
</evidence>
<dbReference type="Gene3D" id="3.40.640.10">
    <property type="entry name" value="Type I PLP-dependent aspartate aminotransferase-like (Major domain)"/>
    <property type="match status" value="1"/>
</dbReference>
<dbReference type="EMBL" id="CP114063">
    <property type="protein sequence ID" value="WAT25209.1"/>
    <property type="molecule type" value="Genomic_DNA"/>
</dbReference>
<protein>
    <recommendedName>
        <fullName evidence="3">cysteine desulfurase</fullName>
        <ecNumber evidence="3">2.8.1.7</ecNumber>
    </recommendedName>
</protein>
<reference evidence="14" key="2">
    <citation type="submission" date="2016-01" db="EMBL/GenBank/DDBJ databases">
        <title>Six Aerococcus type strain genome sequencing and assembly using PacBio and Illumina Hiseq.</title>
        <authorList>
            <person name="Carkaci D."/>
            <person name="Dargis R."/>
            <person name="Nielsen X.C."/>
            <person name="Skovgaard O."/>
            <person name="Fuursted K."/>
            <person name="Christensen J.J."/>
        </authorList>
    </citation>
    <scope>NUCLEOTIDE SEQUENCE [LARGE SCALE GENOMIC DNA]</scope>
    <source>
        <strain evidence="14">CCUG28094</strain>
    </source>
</reference>
<dbReference type="InterPro" id="IPR020578">
    <property type="entry name" value="Aminotrans_V_PyrdxlP_BS"/>
</dbReference>
<evidence type="ECO:0000256" key="10">
    <source>
        <dbReference type="RuleBase" id="RU004504"/>
    </source>
</evidence>
<dbReference type="Gene3D" id="3.90.1150.10">
    <property type="entry name" value="Aspartate Aminotransferase, domain 1"/>
    <property type="match status" value="1"/>
</dbReference>
<evidence type="ECO:0000256" key="8">
    <source>
        <dbReference type="ARBA" id="ARBA00023014"/>
    </source>
</evidence>
<dbReference type="GO" id="GO:0031071">
    <property type="term" value="F:cysteine desulfurase activity"/>
    <property type="evidence" value="ECO:0007669"/>
    <property type="project" value="UniProtKB-EC"/>
</dbReference>
<comment type="catalytic activity">
    <reaction evidence="9">
        <text>(sulfur carrier)-H + L-cysteine = (sulfur carrier)-SH + L-alanine</text>
        <dbReference type="Rhea" id="RHEA:43892"/>
        <dbReference type="Rhea" id="RHEA-COMP:14737"/>
        <dbReference type="Rhea" id="RHEA-COMP:14739"/>
        <dbReference type="ChEBI" id="CHEBI:29917"/>
        <dbReference type="ChEBI" id="CHEBI:35235"/>
        <dbReference type="ChEBI" id="CHEBI:57972"/>
        <dbReference type="ChEBI" id="CHEBI:64428"/>
        <dbReference type="EC" id="2.8.1.7"/>
    </reaction>
</comment>
<evidence type="ECO:0000256" key="2">
    <source>
        <dbReference type="ARBA" id="ARBA00006490"/>
    </source>
</evidence>
<dbReference type="InterPro" id="IPR015424">
    <property type="entry name" value="PyrdxlP-dep_Trfase"/>
</dbReference>
<evidence type="ECO:0000256" key="4">
    <source>
        <dbReference type="ARBA" id="ARBA00022679"/>
    </source>
</evidence>
<evidence type="ECO:0000256" key="9">
    <source>
        <dbReference type="ARBA" id="ARBA00050776"/>
    </source>
</evidence>
<dbReference type="KEGG" id="aui:APT62_05950"/>
<keyword evidence="7" id="KW-0408">Iron</keyword>
<dbReference type="SUPFAM" id="SSF53383">
    <property type="entry name" value="PLP-dependent transferases"/>
    <property type="match status" value="1"/>
</dbReference>
<dbReference type="GeneID" id="92867509"/>
<evidence type="ECO:0000313" key="12">
    <source>
        <dbReference type="EMBL" id="AMB98161.1"/>
    </source>
</evidence>
<accession>A0A0U4WDU9</accession>
<dbReference type="PIRSF" id="PIRSF005572">
    <property type="entry name" value="NifS"/>
    <property type="match status" value="1"/>
</dbReference>
<dbReference type="EC" id="2.8.1.7" evidence="3"/>
<proteinExistence type="inferred from homology"/>
<comment type="cofactor">
    <cofactor evidence="1 10">
        <name>pyridoxal 5'-phosphate</name>
        <dbReference type="ChEBI" id="CHEBI:597326"/>
    </cofactor>
</comment>
<name>A0A0U4WDU9_9LACT</name>
<dbReference type="RefSeq" id="WP_026465880.1">
    <property type="nucleotide sequence ID" value="NZ_CP013988.1"/>
</dbReference>